<dbReference type="GO" id="GO:0016757">
    <property type="term" value="F:glycosyltransferase activity"/>
    <property type="evidence" value="ECO:0007669"/>
    <property type="project" value="UniProtKB-KW"/>
</dbReference>
<dbReference type="PANTHER" id="PTHR46401">
    <property type="entry name" value="GLYCOSYLTRANSFERASE WBBK-RELATED"/>
    <property type="match status" value="1"/>
</dbReference>
<accession>A0ABV3ZJ82</accession>
<dbReference type="SUPFAM" id="SSF53756">
    <property type="entry name" value="UDP-Glycosyltransferase/glycogen phosphorylase"/>
    <property type="match status" value="1"/>
</dbReference>
<dbReference type="PANTHER" id="PTHR46401:SF2">
    <property type="entry name" value="GLYCOSYLTRANSFERASE WBBK-RELATED"/>
    <property type="match status" value="1"/>
</dbReference>
<evidence type="ECO:0000313" key="3">
    <source>
        <dbReference type="EMBL" id="MEX6689946.1"/>
    </source>
</evidence>
<dbReference type="EC" id="2.4.-.-" evidence="3"/>
<protein>
    <submittedName>
        <fullName evidence="3">Glycosyltransferase family 4 protein</fullName>
        <ecNumber evidence="3">2.4.-.-</ecNumber>
    </submittedName>
</protein>
<keyword evidence="4" id="KW-1185">Reference proteome</keyword>
<dbReference type="Pfam" id="PF00534">
    <property type="entry name" value="Glycos_transf_1"/>
    <property type="match status" value="1"/>
</dbReference>
<comment type="caution">
    <text evidence="3">The sequence shown here is derived from an EMBL/GenBank/DDBJ whole genome shotgun (WGS) entry which is preliminary data.</text>
</comment>
<dbReference type="InterPro" id="IPR001296">
    <property type="entry name" value="Glyco_trans_1"/>
</dbReference>
<dbReference type="EMBL" id="JAULBC010000007">
    <property type="protein sequence ID" value="MEX6689946.1"/>
    <property type="molecule type" value="Genomic_DNA"/>
</dbReference>
<proteinExistence type="predicted"/>
<dbReference type="Proteomes" id="UP001560573">
    <property type="component" value="Unassembled WGS sequence"/>
</dbReference>
<evidence type="ECO:0000256" key="1">
    <source>
        <dbReference type="ARBA" id="ARBA00022679"/>
    </source>
</evidence>
<dbReference type="CDD" id="cd03801">
    <property type="entry name" value="GT4_PimA-like"/>
    <property type="match status" value="1"/>
</dbReference>
<dbReference type="RefSeq" id="WP_369331352.1">
    <property type="nucleotide sequence ID" value="NZ_JAULBC010000007.1"/>
</dbReference>
<organism evidence="3 4">
    <name type="scientific">Danxiaibacter flavus</name>
    <dbReference type="NCBI Taxonomy" id="3049108"/>
    <lineage>
        <taxon>Bacteria</taxon>
        <taxon>Pseudomonadati</taxon>
        <taxon>Bacteroidota</taxon>
        <taxon>Chitinophagia</taxon>
        <taxon>Chitinophagales</taxon>
        <taxon>Chitinophagaceae</taxon>
        <taxon>Danxiaibacter</taxon>
    </lineage>
</organism>
<sequence length="414" mass="46329">MKLIISHPTGNANVRAATLGFAKAALLFKYYTTIATFPDSWLSALANIPLFKEAKRRELDAVLRPFTSLWPWREIGRLAASKAQLTKLNACEKSFFSIDAVYRNLDKHVASKLSGCSRKDVKAVYAYEDGAANIFLEAKHLNLQCLYDLPIGYWRTARKLMAGEEERWPGWFNTITGFSDSPEKLNKKDRELTKADHIFVASSFTAGTLRDFPGTLAPVHVIPYGFPPVVTDRVRVNKNTYQPLKILFVGSLSQRKGIADLFHVVDQLKQHVQLTVVGQKVTNDCEPLNKALDACQWIPALAHNHILQLMREHDVLVFPSLFEGFGLVITEAMSQGTPVITTNRTAGPDLIQHGENGWLFEAGHTNALRENIEYILEHPSSLKRTGEAALQTAAKRPWEQYSTELADAVKQCIA</sequence>
<dbReference type="Gene3D" id="3.40.50.2000">
    <property type="entry name" value="Glycogen Phosphorylase B"/>
    <property type="match status" value="2"/>
</dbReference>
<evidence type="ECO:0000259" key="2">
    <source>
        <dbReference type="Pfam" id="PF00534"/>
    </source>
</evidence>
<name>A0ABV3ZJ82_9BACT</name>
<evidence type="ECO:0000313" key="4">
    <source>
        <dbReference type="Proteomes" id="UP001560573"/>
    </source>
</evidence>
<keyword evidence="3" id="KW-0328">Glycosyltransferase</keyword>
<keyword evidence="1 3" id="KW-0808">Transferase</keyword>
<feature type="domain" description="Glycosyl transferase family 1" evidence="2">
    <location>
        <begin position="242"/>
        <end position="389"/>
    </location>
</feature>
<reference evidence="3 4" key="1">
    <citation type="submission" date="2023-07" db="EMBL/GenBank/DDBJ databases">
        <authorList>
            <person name="Lian W.-H."/>
        </authorList>
    </citation>
    <scope>NUCLEOTIDE SEQUENCE [LARGE SCALE GENOMIC DNA]</scope>
    <source>
        <strain evidence="3 4">SYSU DXS3180</strain>
    </source>
</reference>
<gene>
    <name evidence="3" type="ORF">QTN47_20730</name>
</gene>